<evidence type="ECO:0000313" key="5">
    <source>
        <dbReference type="EMBL" id="WPH02349.1"/>
    </source>
</evidence>
<protein>
    <recommendedName>
        <fullName evidence="7">WD40 repeat-like protein</fullName>
    </recommendedName>
</protein>
<evidence type="ECO:0000256" key="4">
    <source>
        <dbReference type="SAM" id="MobiDB-lite"/>
    </source>
</evidence>
<evidence type="ECO:0000256" key="1">
    <source>
        <dbReference type="ARBA" id="ARBA00022574"/>
    </source>
</evidence>
<dbReference type="PROSITE" id="PS00678">
    <property type="entry name" value="WD_REPEATS_1"/>
    <property type="match status" value="1"/>
</dbReference>
<dbReference type="Proteomes" id="UP001303373">
    <property type="component" value="Chromosome 8"/>
</dbReference>
<keyword evidence="1 3" id="KW-0853">WD repeat</keyword>
<dbReference type="InterPro" id="IPR001680">
    <property type="entry name" value="WD40_rpt"/>
</dbReference>
<evidence type="ECO:0008006" key="7">
    <source>
        <dbReference type="Google" id="ProtNLM"/>
    </source>
</evidence>
<proteinExistence type="predicted"/>
<feature type="compositionally biased region" description="Basic and acidic residues" evidence="4">
    <location>
        <begin position="117"/>
        <end position="132"/>
    </location>
</feature>
<feature type="region of interest" description="Disordered" evidence="4">
    <location>
        <begin position="115"/>
        <end position="139"/>
    </location>
</feature>
<dbReference type="SMART" id="SM00320">
    <property type="entry name" value="WD40"/>
    <property type="match status" value="1"/>
</dbReference>
<dbReference type="PANTHER" id="PTHR43991:SF12">
    <property type="entry name" value="WD REPEAT PROTEIN (AFU_ORTHOLOGUE AFUA_8G05640)"/>
    <property type="match status" value="1"/>
</dbReference>
<dbReference type="Gene3D" id="2.130.10.10">
    <property type="entry name" value="YVTN repeat-like/Quinoprotein amine dehydrogenase"/>
    <property type="match status" value="1"/>
</dbReference>
<dbReference type="InterPro" id="IPR036322">
    <property type="entry name" value="WD40_repeat_dom_sf"/>
</dbReference>
<organism evidence="5 6">
    <name type="scientific">Acrodontium crateriforme</name>
    <dbReference type="NCBI Taxonomy" id="150365"/>
    <lineage>
        <taxon>Eukaryota</taxon>
        <taxon>Fungi</taxon>
        <taxon>Dikarya</taxon>
        <taxon>Ascomycota</taxon>
        <taxon>Pezizomycotina</taxon>
        <taxon>Dothideomycetes</taxon>
        <taxon>Dothideomycetidae</taxon>
        <taxon>Mycosphaerellales</taxon>
        <taxon>Teratosphaeriaceae</taxon>
        <taxon>Acrodontium</taxon>
    </lineage>
</organism>
<name>A0AAQ3M6Q6_9PEZI</name>
<dbReference type="PANTHER" id="PTHR43991">
    <property type="entry name" value="WD REPEAT PROTEIN (AFU_ORTHOLOGUE AFUA_8G05640)-RELATED"/>
    <property type="match status" value="1"/>
</dbReference>
<dbReference type="InterPro" id="IPR015943">
    <property type="entry name" value="WD40/YVTN_repeat-like_dom_sf"/>
</dbReference>
<evidence type="ECO:0000313" key="6">
    <source>
        <dbReference type="Proteomes" id="UP001303373"/>
    </source>
</evidence>
<keyword evidence="6" id="KW-1185">Reference proteome</keyword>
<gene>
    <name evidence="5" type="ORF">R9X50_00521200</name>
</gene>
<evidence type="ECO:0000256" key="2">
    <source>
        <dbReference type="ARBA" id="ARBA00022737"/>
    </source>
</evidence>
<reference evidence="5 6" key="1">
    <citation type="submission" date="2023-11" db="EMBL/GenBank/DDBJ databases">
        <title>An acidophilic fungus is an integral part of prey digestion in a carnivorous sundew plant.</title>
        <authorList>
            <person name="Tsai I.J."/>
        </authorList>
    </citation>
    <scope>NUCLEOTIDE SEQUENCE [LARGE SCALE GENOMIC DNA]</scope>
    <source>
        <strain evidence="5">169a</strain>
    </source>
</reference>
<dbReference type="InterPro" id="IPR019775">
    <property type="entry name" value="WD40_repeat_CS"/>
</dbReference>
<evidence type="ECO:0000256" key="3">
    <source>
        <dbReference type="PROSITE-ProRule" id="PRU00221"/>
    </source>
</evidence>
<keyword evidence="2" id="KW-0677">Repeat</keyword>
<dbReference type="SUPFAM" id="SSF50978">
    <property type="entry name" value="WD40 repeat-like"/>
    <property type="match status" value="1"/>
</dbReference>
<dbReference type="AlphaFoldDB" id="A0AAQ3M6Q6"/>
<dbReference type="EMBL" id="CP138587">
    <property type="protein sequence ID" value="WPH02349.1"/>
    <property type="molecule type" value="Genomic_DNA"/>
</dbReference>
<dbReference type="PROSITE" id="PS50082">
    <property type="entry name" value="WD_REPEATS_2"/>
    <property type="match status" value="1"/>
</dbReference>
<accession>A0AAQ3M6Q6</accession>
<feature type="repeat" description="WD" evidence="3">
    <location>
        <begin position="525"/>
        <end position="562"/>
    </location>
</feature>
<sequence length="687" mass="75812">MDSISQRACIARFDEPTFYENDVSWLKCQFFIQTPLADEYETESIMESIHHDEDYAGSLTQANFDGTLSGAQDPTCVRLKLRLTAEQLNLASAQTVLSPAQSSFSQSLSNLLLSRHPSPEREEDHTEQDIRGTRSALDGPDTIENAHFAALLTPELVARSTNASNGLERPETSRVIARSLPNLTALATARTHSRPGLQDRDLAYASYIYVSEDQDSLSVDDPRRNYDFAAFMEQWKAKPFHYRKAPHLPLSSWQLRNEVCRSDIAVSDCDMQGIRWADIGTDRSIALQARKALHPVECPYNMSSMRKEALLAYSPVSQEENIYQFRNFNSRHRAQISHYQLRNVLAATNHSDIFYAQGSSVVQTSGACRSKMTTVMNLKKPDNSAASFRITCLATSPQLSFSQYKSNNILLAGGFNGEYAFLNLNDPSCTLPTEGFVTHSYNGLVTHVHTFASRYSGIPQATFCTNDANVRLLDLATFSFTNTFSYNHAMNSASTSPDGRLRVLAGDSTDLLLTSAEDGSVITILNGHTDHCFATAWSSVNGGHNVATASQDGMTCIWDTRNWSTPLHRLRSAMSCARSLQFADDDGSLVMAENDDVVTVYDPLMPTSKKQHIRFFGAIAGIALPSGGRELIIANSDQTVGGLMTFSKMKPYNYVQTLSEGAGRTWNRMGPCAPSAGALDLVSECMV</sequence>